<reference evidence="1" key="1">
    <citation type="submission" date="2020-09" db="EMBL/GenBank/DDBJ databases">
        <title>Hoyosella lacisalsi sp. nov., a halotolerant actinobacterium isolated from soil of Lake Gudzhirganskoe.</title>
        <authorList>
            <person name="Yang Q."/>
            <person name="Guo P.Y."/>
            <person name="Liu S.W."/>
            <person name="Li F.N."/>
            <person name="Sun C.H."/>
        </authorList>
    </citation>
    <scope>NUCLEOTIDE SEQUENCE</scope>
    <source>
        <strain evidence="1">G463</strain>
    </source>
</reference>
<proteinExistence type="predicted"/>
<dbReference type="Proteomes" id="UP000642993">
    <property type="component" value="Unassembled WGS sequence"/>
</dbReference>
<gene>
    <name evidence="1" type="ORF">HT102_06445</name>
</gene>
<evidence type="ECO:0000313" key="1">
    <source>
        <dbReference type="EMBL" id="MBD8506118.1"/>
    </source>
</evidence>
<dbReference type="EMBL" id="JACYWE010000003">
    <property type="protein sequence ID" value="MBD8506118.1"/>
    <property type="molecule type" value="Genomic_DNA"/>
</dbReference>
<organism evidence="1 2">
    <name type="scientific">Lolliginicoccus lacisalsi</name>
    <dbReference type="NCBI Taxonomy" id="2742202"/>
    <lineage>
        <taxon>Bacteria</taxon>
        <taxon>Bacillati</taxon>
        <taxon>Actinomycetota</taxon>
        <taxon>Actinomycetes</taxon>
        <taxon>Mycobacteriales</taxon>
        <taxon>Hoyosellaceae</taxon>
        <taxon>Lolliginicoccus</taxon>
    </lineage>
</organism>
<protein>
    <submittedName>
        <fullName evidence="1">Uncharacterized protein</fullName>
    </submittedName>
</protein>
<dbReference type="AlphaFoldDB" id="A0A927PKV7"/>
<sequence>MATYRILDPAGDVSDTGDFASAEDAVTWFRNHEPRKGELGWRAEVKDDEGEWHYFEDSEEYDA</sequence>
<accession>A0A927PKV7</accession>
<name>A0A927PKV7_9ACTN</name>
<keyword evidence="2" id="KW-1185">Reference proteome</keyword>
<dbReference type="RefSeq" id="WP_192038587.1">
    <property type="nucleotide sequence ID" value="NZ_JACYWE010000003.1"/>
</dbReference>
<comment type="caution">
    <text evidence="1">The sequence shown here is derived from an EMBL/GenBank/DDBJ whole genome shotgun (WGS) entry which is preliminary data.</text>
</comment>
<evidence type="ECO:0000313" key="2">
    <source>
        <dbReference type="Proteomes" id="UP000642993"/>
    </source>
</evidence>